<comment type="caution">
    <text evidence="1">The sequence shown here is derived from an EMBL/GenBank/DDBJ whole genome shotgun (WGS) entry which is preliminary data.</text>
</comment>
<keyword evidence="2" id="KW-1185">Reference proteome</keyword>
<dbReference type="AlphaFoldDB" id="A0AAE0GST9"/>
<proteinExistence type="predicted"/>
<accession>A0AAE0GST9</accession>
<dbReference type="SUPFAM" id="SSF51658">
    <property type="entry name" value="Xylose isomerase-like"/>
    <property type="match status" value="1"/>
</dbReference>
<dbReference type="InterPro" id="IPR036237">
    <property type="entry name" value="Xyl_isomerase-like_sf"/>
</dbReference>
<feature type="non-terminal residue" evidence="1">
    <location>
        <position position="185"/>
    </location>
</feature>
<dbReference type="Proteomes" id="UP001190700">
    <property type="component" value="Unassembled WGS sequence"/>
</dbReference>
<reference evidence="1 2" key="1">
    <citation type="journal article" date="2015" name="Genome Biol. Evol.">
        <title>Comparative Genomics of a Bacterivorous Green Alga Reveals Evolutionary Causalities and Consequences of Phago-Mixotrophic Mode of Nutrition.</title>
        <authorList>
            <person name="Burns J.A."/>
            <person name="Paasch A."/>
            <person name="Narechania A."/>
            <person name="Kim E."/>
        </authorList>
    </citation>
    <scope>NUCLEOTIDE SEQUENCE [LARGE SCALE GENOMIC DNA]</scope>
    <source>
        <strain evidence="1 2">PLY_AMNH</strain>
    </source>
</reference>
<gene>
    <name evidence="1" type="ORF">CYMTET_8848</name>
</gene>
<evidence type="ECO:0000313" key="1">
    <source>
        <dbReference type="EMBL" id="KAK3283451.1"/>
    </source>
</evidence>
<evidence type="ECO:0000313" key="2">
    <source>
        <dbReference type="Proteomes" id="UP001190700"/>
    </source>
</evidence>
<evidence type="ECO:0008006" key="3">
    <source>
        <dbReference type="Google" id="ProtNLM"/>
    </source>
</evidence>
<name>A0AAE0GST9_9CHLO</name>
<dbReference type="Gene3D" id="3.20.20.150">
    <property type="entry name" value="Divalent-metal-dependent TIM barrel enzymes"/>
    <property type="match status" value="1"/>
</dbReference>
<protein>
    <recommendedName>
        <fullName evidence="3">Sugar phosphate isomerase/epimerase</fullName>
    </recommendedName>
</protein>
<sequence length="185" mass="20260">MSTLKLCKTLWGVPEAADVSRWDDLFARIKSEGFDAIETGPVIWRAAPEKFASSLKGAGLKLIAQIHTTGCNTLPDGTYVYNSSTKVEDHISSFDALVKEASAFSPVMINSHSGHDSWSVAQATEYLKAALRIEEAAGILVTHETHRRRILWNPYNARDILTQPGMEVGVRPIMAAFSGTPATRM</sequence>
<organism evidence="1 2">
    <name type="scientific">Cymbomonas tetramitiformis</name>
    <dbReference type="NCBI Taxonomy" id="36881"/>
    <lineage>
        <taxon>Eukaryota</taxon>
        <taxon>Viridiplantae</taxon>
        <taxon>Chlorophyta</taxon>
        <taxon>Pyramimonadophyceae</taxon>
        <taxon>Pyramimonadales</taxon>
        <taxon>Pyramimonadaceae</taxon>
        <taxon>Cymbomonas</taxon>
    </lineage>
</organism>
<dbReference type="EMBL" id="LGRX02002776">
    <property type="protein sequence ID" value="KAK3283451.1"/>
    <property type="molecule type" value="Genomic_DNA"/>
</dbReference>